<name>M1M6Z8_9PROT</name>
<dbReference type="STRING" id="1208918.CDEE_0903"/>
<gene>
    <name evidence="2" type="ORF">CDEE_0903</name>
</gene>
<proteinExistence type="predicted"/>
<keyword evidence="3" id="KW-1185">Reference proteome</keyword>
<evidence type="ECO:0008006" key="4">
    <source>
        <dbReference type="Google" id="ProtNLM"/>
    </source>
</evidence>
<dbReference type="PATRIC" id="fig|1208918.3.peg.560"/>
<dbReference type="HOGENOM" id="CLU_129294_1_1_4"/>
<feature type="transmembrane region" description="Helical" evidence="1">
    <location>
        <begin position="68"/>
        <end position="101"/>
    </location>
</feature>
<dbReference type="Proteomes" id="UP000011686">
    <property type="component" value="Chromosome"/>
</dbReference>
<protein>
    <recommendedName>
        <fullName evidence="4">Transmembrane protein</fullName>
    </recommendedName>
</protein>
<sequence length="122" mass="14020">MSFSDSSSSGFFSNPKTITKIVYILFALGFITSGFFWPSTLLSVVIIYNKRGELGNAMYVEHFDWLLYTFWLSLFLITLGLILTFIYIGYLVILLTVVWVMYRLVKGFSCLCDEISPYNTNT</sequence>
<evidence type="ECO:0000256" key="1">
    <source>
        <dbReference type="SAM" id="Phobius"/>
    </source>
</evidence>
<dbReference type="eggNOG" id="COG3671">
    <property type="taxonomic scope" value="Bacteria"/>
</dbReference>
<evidence type="ECO:0000313" key="2">
    <source>
        <dbReference type="EMBL" id="AGF47860.1"/>
    </source>
</evidence>
<keyword evidence="1" id="KW-1133">Transmembrane helix</keyword>
<accession>M1M6Z8</accession>
<reference evidence="2 3" key="1">
    <citation type="journal article" date="2013" name="Genome Biol. Evol.">
        <title>Genome evolution and phylogenomic analysis of candidatus kinetoplastibacterium, the betaproteobacterial endosymbionts of strigomonas and angomonas.</title>
        <authorList>
            <person name="Alves J.M."/>
            <person name="Serrano M.G."/>
            <person name="Maia da Silva F."/>
            <person name="Voegtly L.J."/>
            <person name="Matveyev A.V."/>
            <person name="Teixeira M.M."/>
            <person name="Camargo E.P."/>
            <person name="Buck G.A."/>
        </authorList>
    </citation>
    <scope>NUCLEOTIDE SEQUENCE [LARGE SCALE GENOMIC DNA]</scope>
    <source>
        <strain evidence="2 3">TCC036E</strain>
    </source>
</reference>
<dbReference type="AlphaFoldDB" id="M1M6Z8"/>
<feature type="transmembrane region" description="Helical" evidence="1">
    <location>
        <begin position="21"/>
        <end position="48"/>
    </location>
</feature>
<keyword evidence="1" id="KW-0472">Membrane</keyword>
<evidence type="ECO:0000313" key="3">
    <source>
        <dbReference type="Proteomes" id="UP000011686"/>
    </source>
</evidence>
<keyword evidence="1" id="KW-0812">Transmembrane</keyword>
<dbReference type="KEGG" id="kct:CDEE_0903"/>
<dbReference type="EMBL" id="CP003804">
    <property type="protein sequence ID" value="AGF47860.1"/>
    <property type="molecule type" value="Genomic_DNA"/>
</dbReference>
<organism evidence="2 3">
    <name type="scientific">Candidatus Kinetoplastidibacterium crithidiae TCC036E</name>
    <dbReference type="NCBI Taxonomy" id="1208918"/>
    <lineage>
        <taxon>Bacteria</taxon>
        <taxon>Pseudomonadati</taxon>
        <taxon>Pseudomonadota</taxon>
        <taxon>Betaproteobacteria</taxon>
        <taxon>Candidatus Kinetoplastidibacterium</taxon>
    </lineage>
</organism>